<keyword evidence="2" id="KW-1185">Reference proteome</keyword>
<protein>
    <submittedName>
        <fullName evidence="1">Uncharacterized protein</fullName>
    </submittedName>
</protein>
<name>A0A6B9JHS8_9CAUD</name>
<proteinExistence type="predicted"/>
<dbReference type="Proteomes" id="UP000433471">
    <property type="component" value="Segment"/>
</dbReference>
<reference evidence="1 2" key="1">
    <citation type="submission" date="2019-11" db="EMBL/GenBank/DDBJ databases">
        <title>Characterization of a novel member of the family Ackermannviridae.</title>
        <authorList>
            <person name="Maina A.N."/>
            <person name="Mwaura F.B."/>
            <person name="Jumba M."/>
        </authorList>
    </citation>
    <scope>NUCLEOTIDE SEQUENCE [LARGE SCALE GENOMIC DNA]</scope>
</reference>
<sequence>MDTNNDKAQDLIAALEWEKSLKREHTVDEVLKTEKDRCITIGFVDALCGHKTDIRNLLARIDEETRAISEMTRSGEVTTVLITNSRGSIKLEVNGSEPLVFIDEAEVPSNLETLRREARRLDRELLEKERKLWKRK</sequence>
<organism evidence="1 2">
    <name type="scientific">Vibrio phage vB_VchM_Kuja</name>
    <dbReference type="NCBI Taxonomy" id="2686437"/>
    <lineage>
        <taxon>Viruses</taxon>
        <taxon>Duplodnaviria</taxon>
        <taxon>Heunggongvirae</taxon>
        <taxon>Uroviricota</taxon>
        <taxon>Caudoviricetes</taxon>
        <taxon>Pantevenvirales</taxon>
        <taxon>Ackermannviridae</taxon>
        <taxon>Kujavirus</taxon>
        <taxon>Kujavirus kuja</taxon>
    </lineage>
</organism>
<gene>
    <name evidence="1" type="ORF">Kuja_0860</name>
</gene>
<evidence type="ECO:0000313" key="1">
    <source>
        <dbReference type="EMBL" id="QGZ16077.1"/>
    </source>
</evidence>
<evidence type="ECO:0000313" key="2">
    <source>
        <dbReference type="Proteomes" id="UP000433471"/>
    </source>
</evidence>
<accession>A0A6B9JHS8</accession>
<dbReference type="EMBL" id="MN718199">
    <property type="protein sequence ID" value="QGZ16077.1"/>
    <property type="molecule type" value="Genomic_DNA"/>
</dbReference>